<dbReference type="Proteomes" id="UP000324897">
    <property type="component" value="Chromosome 2"/>
</dbReference>
<feature type="region of interest" description="Disordered" evidence="1">
    <location>
        <begin position="54"/>
        <end position="90"/>
    </location>
</feature>
<dbReference type="AlphaFoldDB" id="A0A5J9UP93"/>
<organism evidence="2 3">
    <name type="scientific">Eragrostis curvula</name>
    <name type="common">weeping love grass</name>
    <dbReference type="NCBI Taxonomy" id="38414"/>
    <lineage>
        <taxon>Eukaryota</taxon>
        <taxon>Viridiplantae</taxon>
        <taxon>Streptophyta</taxon>
        <taxon>Embryophyta</taxon>
        <taxon>Tracheophyta</taxon>
        <taxon>Spermatophyta</taxon>
        <taxon>Magnoliopsida</taxon>
        <taxon>Liliopsida</taxon>
        <taxon>Poales</taxon>
        <taxon>Poaceae</taxon>
        <taxon>PACMAD clade</taxon>
        <taxon>Chloridoideae</taxon>
        <taxon>Eragrostideae</taxon>
        <taxon>Eragrostidinae</taxon>
        <taxon>Eragrostis</taxon>
    </lineage>
</organism>
<dbReference type="Gramene" id="TVU24970">
    <property type="protein sequence ID" value="TVU24970"/>
    <property type="gene ID" value="EJB05_27442"/>
</dbReference>
<proteinExistence type="predicted"/>
<feature type="non-terminal residue" evidence="2">
    <location>
        <position position="1"/>
    </location>
</feature>
<accession>A0A5J9UP93</accession>
<dbReference type="EMBL" id="RWGY01000013">
    <property type="protein sequence ID" value="TVU24970.1"/>
    <property type="molecule type" value="Genomic_DNA"/>
</dbReference>
<comment type="caution">
    <text evidence="2">The sequence shown here is derived from an EMBL/GenBank/DDBJ whole genome shotgun (WGS) entry which is preliminary data.</text>
</comment>
<evidence type="ECO:0000256" key="1">
    <source>
        <dbReference type="SAM" id="MobiDB-lite"/>
    </source>
</evidence>
<evidence type="ECO:0000313" key="3">
    <source>
        <dbReference type="Proteomes" id="UP000324897"/>
    </source>
</evidence>
<gene>
    <name evidence="2" type="ORF">EJB05_27442</name>
</gene>
<reference evidence="2 3" key="1">
    <citation type="journal article" date="2019" name="Sci. Rep.">
        <title>A high-quality genome of Eragrostis curvula grass provides insights into Poaceae evolution and supports new strategies to enhance forage quality.</title>
        <authorList>
            <person name="Carballo J."/>
            <person name="Santos B.A.C.M."/>
            <person name="Zappacosta D."/>
            <person name="Garbus I."/>
            <person name="Selva J.P."/>
            <person name="Gallo C.A."/>
            <person name="Diaz A."/>
            <person name="Albertini E."/>
            <person name="Caccamo M."/>
            <person name="Echenique V."/>
        </authorList>
    </citation>
    <scope>NUCLEOTIDE SEQUENCE [LARGE SCALE GENOMIC DNA]</scope>
    <source>
        <strain evidence="3">cv. Victoria</strain>
        <tissue evidence="2">Leaf</tissue>
    </source>
</reference>
<sequence length="350" mass="38909">MRWGFAAKVLGGGAESSGRRASFELSTGGGPQERLKIEAAEGVRYPTSCHASYRHRPGINRDIEKERTSTESFNGDGTRRPNFNRPGLELNCTKQRSSSTAISSLIITESIMPTKDLPLVQNGNPHRQGDLAIGVPIQEDIRNRSWIKLVEAAELAASFFCQAERSFGGKINESAAYLLAERHVRVKSDRRKCCIQGMLWENRSSSLDGIMNEELSLAEKVSTSNRQFFIIPFLFFFIHCIVKQPTHFEVRRIKTLYLSVISWHSIKTMSTSDGKSCFLCLLLLAEFRLKKPSASCFLLPDLRRQEDLAALDTVGAPSRCSALQNDQELTGTPNAGMFSEIGHAPTISAH</sequence>
<feature type="compositionally biased region" description="Basic and acidic residues" evidence="1">
    <location>
        <begin position="59"/>
        <end position="69"/>
    </location>
</feature>
<name>A0A5J9UP93_9POAL</name>
<evidence type="ECO:0000313" key="2">
    <source>
        <dbReference type="EMBL" id="TVU24970.1"/>
    </source>
</evidence>
<protein>
    <submittedName>
        <fullName evidence="2">Uncharacterized protein</fullName>
    </submittedName>
</protein>
<keyword evidence="3" id="KW-1185">Reference proteome</keyword>